<evidence type="ECO:0000259" key="1">
    <source>
        <dbReference type="Pfam" id="PF06985"/>
    </source>
</evidence>
<keyword evidence="3" id="KW-1185">Reference proteome</keyword>
<gene>
    <name evidence="2" type="ORF">BU23DRAFT_644403</name>
</gene>
<dbReference type="OrthoDB" id="5125733at2759"/>
<dbReference type="Proteomes" id="UP000800036">
    <property type="component" value="Unassembled WGS sequence"/>
</dbReference>
<dbReference type="InterPro" id="IPR010730">
    <property type="entry name" value="HET"/>
</dbReference>
<accession>A0A6A5V6B9</accession>
<protein>
    <recommendedName>
        <fullName evidence="1">Heterokaryon incompatibility domain-containing protein</fullName>
    </recommendedName>
</protein>
<feature type="domain" description="Heterokaryon incompatibility" evidence="1">
    <location>
        <begin position="113"/>
        <end position="174"/>
    </location>
</feature>
<reference evidence="2" key="1">
    <citation type="journal article" date="2020" name="Stud. Mycol.">
        <title>101 Dothideomycetes genomes: a test case for predicting lifestyles and emergence of pathogens.</title>
        <authorList>
            <person name="Haridas S."/>
            <person name="Albert R."/>
            <person name="Binder M."/>
            <person name="Bloem J."/>
            <person name="Labutti K."/>
            <person name="Salamov A."/>
            <person name="Andreopoulos B."/>
            <person name="Baker S."/>
            <person name="Barry K."/>
            <person name="Bills G."/>
            <person name="Bluhm B."/>
            <person name="Cannon C."/>
            <person name="Castanera R."/>
            <person name="Culley D."/>
            <person name="Daum C."/>
            <person name="Ezra D."/>
            <person name="Gonzalez J."/>
            <person name="Henrissat B."/>
            <person name="Kuo A."/>
            <person name="Liang C."/>
            <person name="Lipzen A."/>
            <person name="Lutzoni F."/>
            <person name="Magnuson J."/>
            <person name="Mondo S."/>
            <person name="Nolan M."/>
            <person name="Ohm R."/>
            <person name="Pangilinan J."/>
            <person name="Park H.-J."/>
            <person name="Ramirez L."/>
            <person name="Alfaro M."/>
            <person name="Sun H."/>
            <person name="Tritt A."/>
            <person name="Yoshinaga Y."/>
            <person name="Zwiers L.-H."/>
            <person name="Turgeon B."/>
            <person name="Goodwin S."/>
            <person name="Spatafora J."/>
            <person name="Crous P."/>
            <person name="Grigoriev I."/>
        </authorList>
    </citation>
    <scope>NUCLEOTIDE SEQUENCE</scope>
    <source>
        <strain evidence="2">CBS 107.79</strain>
    </source>
</reference>
<dbReference type="EMBL" id="ML976687">
    <property type="protein sequence ID" value="KAF1972408.1"/>
    <property type="molecule type" value="Genomic_DNA"/>
</dbReference>
<dbReference type="AlphaFoldDB" id="A0A6A5V6B9"/>
<dbReference type="PANTHER" id="PTHR33112:SF16">
    <property type="entry name" value="HETEROKARYON INCOMPATIBILITY DOMAIN-CONTAINING PROTEIN"/>
    <property type="match status" value="1"/>
</dbReference>
<proteinExistence type="predicted"/>
<organism evidence="2 3">
    <name type="scientific">Bimuria novae-zelandiae CBS 107.79</name>
    <dbReference type="NCBI Taxonomy" id="1447943"/>
    <lineage>
        <taxon>Eukaryota</taxon>
        <taxon>Fungi</taxon>
        <taxon>Dikarya</taxon>
        <taxon>Ascomycota</taxon>
        <taxon>Pezizomycotina</taxon>
        <taxon>Dothideomycetes</taxon>
        <taxon>Pleosporomycetidae</taxon>
        <taxon>Pleosporales</taxon>
        <taxon>Massarineae</taxon>
        <taxon>Didymosphaeriaceae</taxon>
        <taxon>Bimuria</taxon>
    </lineage>
</organism>
<dbReference type="PANTHER" id="PTHR33112">
    <property type="entry name" value="DOMAIN PROTEIN, PUTATIVE-RELATED"/>
    <property type="match status" value="1"/>
</dbReference>
<evidence type="ECO:0000313" key="3">
    <source>
        <dbReference type="Proteomes" id="UP000800036"/>
    </source>
</evidence>
<dbReference type="Pfam" id="PF06985">
    <property type="entry name" value="HET"/>
    <property type="match status" value="1"/>
</dbReference>
<evidence type="ECO:0000313" key="2">
    <source>
        <dbReference type="EMBL" id="KAF1972408.1"/>
    </source>
</evidence>
<name>A0A6A5V6B9_9PLEO</name>
<sequence length="175" mass="19796">MACVDNIVTNFTQRRRKSIETGVEPVRLLHDLLAFTLPNDPAASYVTARPIHTDIRVDTVQDKLQSWLESCSSHDCCRQTTDVRLPTHVIELHPSGDLEHVRLLESNGHRGQYATLSYCWGAPSDSILTSATRHQYLSQIPWSNIPQTIKDAIVVARAARMQDVWVDAFYILQDS</sequence>